<dbReference type="InParanoid" id="Q7NMF7"/>
<dbReference type="InterPro" id="IPR006158">
    <property type="entry name" value="Cobalamin-bd"/>
</dbReference>
<evidence type="ECO:0000256" key="4">
    <source>
        <dbReference type="ARBA" id="ARBA00023004"/>
    </source>
</evidence>
<dbReference type="SUPFAM" id="SSF102114">
    <property type="entry name" value="Radical SAM enzymes"/>
    <property type="match status" value="1"/>
</dbReference>
<dbReference type="CDD" id="cd01335">
    <property type="entry name" value="Radical_SAM"/>
    <property type="match status" value="1"/>
</dbReference>
<dbReference type="Pfam" id="PF13282">
    <property type="entry name" value="DUF4070"/>
    <property type="match status" value="1"/>
</dbReference>
<dbReference type="Gene3D" id="3.40.50.280">
    <property type="entry name" value="Cobalamin-binding domain"/>
    <property type="match status" value="1"/>
</dbReference>
<feature type="compositionally biased region" description="Polar residues" evidence="6">
    <location>
        <begin position="514"/>
        <end position="532"/>
    </location>
</feature>
<dbReference type="InterPro" id="IPR058240">
    <property type="entry name" value="rSAM_sf"/>
</dbReference>
<protein>
    <submittedName>
        <fullName evidence="8">Gll0809 protein</fullName>
    </submittedName>
</protein>
<dbReference type="Pfam" id="PF02310">
    <property type="entry name" value="B12-binding"/>
    <property type="match status" value="1"/>
</dbReference>
<keyword evidence="4" id="KW-0408">Iron</keyword>
<evidence type="ECO:0000256" key="5">
    <source>
        <dbReference type="ARBA" id="ARBA00023014"/>
    </source>
</evidence>
<keyword evidence="3" id="KW-0479">Metal-binding</keyword>
<dbReference type="EnsemblBacteria" id="BAC88750">
    <property type="protein sequence ID" value="BAC88750"/>
    <property type="gene ID" value="BAC88750"/>
</dbReference>
<keyword evidence="2" id="KW-0949">S-adenosyl-L-methionine</keyword>
<organism evidence="8 9">
    <name type="scientific">Gloeobacter violaceus (strain ATCC 29082 / PCC 7421)</name>
    <dbReference type="NCBI Taxonomy" id="251221"/>
    <lineage>
        <taxon>Bacteria</taxon>
        <taxon>Bacillati</taxon>
        <taxon>Cyanobacteriota</taxon>
        <taxon>Cyanophyceae</taxon>
        <taxon>Gloeobacterales</taxon>
        <taxon>Gloeobacteraceae</taxon>
        <taxon>Gloeobacter</taxon>
    </lineage>
</organism>
<name>Q7NMF7_GLOVI</name>
<evidence type="ECO:0000259" key="7">
    <source>
        <dbReference type="PROSITE" id="PS51918"/>
    </source>
</evidence>
<dbReference type="eggNOG" id="COG1032">
    <property type="taxonomic scope" value="Bacteria"/>
</dbReference>
<comment type="cofactor">
    <cofactor evidence="1">
        <name>[4Fe-4S] cluster</name>
        <dbReference type="ChEBI" id="CHEBI:49883"/>
    </cofactor>
</comment>
<dbReference type="KEGG" id="gvi:gll0809"/>
<sequence length="532" mass="61167">MKALLLWPHMPNSFWSYRKTLSLAGLCSTNPPLGLITVAALLPADWQIRFADRNVRAEIEEDWAWCDLVIISAMIVQKEDFRTLIQKGVALGKKVAVGGPFPTSVPDFALAAGAHYLILDEGECTVPLFLEALERGEERGVFRSADKPDVTRTPVPRFDLLDMRAYLAMTVQFSRGCPFQCEFCDIINLYGRKPRTKHPEQMLAELEVLYRMGWNRYVFVVDDNFIGNARNAKIFLRALIPWMEARRYPFILLTEASLNLAEDPELVELMVKAGFTTVFMGIETPDTDSLLEVHKLQNTRRSLAESCEKVTRAGLQIMSGFIMGFDHERPGAGERIRAFIELTGIPQAQFSLLQALQNTALWQRLEREGRLIDGLGTFHQGALMNFVPTRPVEEIVEEYIDAFWRIYEPMPYLKRTFTHFRRMGAWRADSRRRFDWAALRMFTAVCWHQGIVRSTRWRFWWQLAAIALTKSQLLFDYFVALAAGEHFFAYRYEVREQLHTQLAAMRRLREHPENQPSSAATPNAWANSARGS</sequence>
<dbReference type="GO" id="GO:0046872">
    <property type="term" value="F:metal ion binding"/>
    <property type="evidence" value="ECO:0007669"/>
    <property type="project" value="UniProtKB-KW"/>
</dbReference>
<dbReference type="PROSITE" id="PS51918">
    <property type="entry name" value="RADICAL_SAM"/>
    <property type="match status" value="1"/>
</dbReference>
<dbReference type="InterPro" id="IPR007197">
    <property type="entry name" value="rSAM"/>
</dbReference>
<dbReference type="InterPro" id="IPR025274">
    <property type="entry name" value="DUF4070"/>
</dbReference>
<dbReference type="InterPro" id="IPR051198">
    <property type="entry name" value="BchE-like"/>
</dbReference>
<dbReference type="InterPro" id="IPR034530">
    <property type="entry name" value="HpnP-like"/>
</dbReference>
<feature type="domain" description="Radical SAM core" evidence="7">
    <location>
        <begin position="163"/>
        <end position="375"/>
    </location>
</feature>
<evidence type="ECO:0000256" key="3">
    <source>
        <dbReference type="ARBA" id="ARBA00022723"/>
    </source>
</evidence>
<dbReference type="RefSeq" id="WP_011140811.1">
    <property type="nucleotide sequence ID" value="NC_005125.1"/>
</dbReference>
<dbReference type="GO" id="GO:0031419">
    <property type="term" value="F:cobalamin binding"/>
    <property type="evidence" value="ECO:0007669"/>
    <property type="project" value="InterPro"/>
</dbReference>
<dbReference type="GO" id="GO:0051536">
    <property type="term" value="F:iron-sulfur cluster binding"/>
    <property type="evidence" value="ECO:0007669"/>
    <property type="project" value="UniProtKB-KW"/>
</dbReference>
<proteinExistence type="predicted"/>
<evidence type="ECO:0000256" key="1">
    <source>
        <dbReference type="ARBA" id="ARBA00001966"/>
    </source>
</evidence>
<dbReference type="HOGENOM" id="CLU_021572_5_0_3"/>
<dbReference type="Pfam" id="PF04055">
    <property type="entry name" value="Radical_SAM"/>
    <property type="match status" value="1"/>
</dbReference>
<feature type="region of interest" description="Disordered" evidence="6">
    <location>
        <begin position="510"/>
        <end position="532"/>
    </location>
</feature>
<dbReference type="Gene3D" id="3.80.30.20">
    <property type="entry name" value="tm_1862 like domain"/>
    <property type="match status" value="1"/>
</dbReference>
<gene>
    <name evidence="8" type="ordered locus">gll0809</name>
</gene>
<evidence type="ECO:0000256" key="6">
    <source>
        <dbReference type="SAM" id="MobiDB-lite"/>
    </source>
</evidence>
<dbReference type="PANTHER" id="PTHR43409:SF3">
    <property type="entry name" value="HYPOTHETICAL METHYLTRANSFERASE"/>
    <property type="match status" value="1"/>
</dbReference>
<dbReference type="PANTHER" id="PTHR43409">
    <property type="entry name" value="ANAEROBIC MAGNESIUM-PROTOPORPHYRIN IX MONOMETHYL ESTER CYCLASE-RELATED"/>
    <property type="match status" value="1"/>
</dbReference>
<reference evidence="8 9" key="1">
    <citation type="journal article" date="2003" name="DNA Res.">
        <title>Complete genome structure of Gloeobacter violaceus PCC 7421, a cyanobacterium that lacks thylakoids.</title>
        <authorList>
            <person name="Nakamura Y."/>
            <person name="Kaneko T."/>
            <person name="Sato S."/>
            <person name="Mimuro M."/>
            <person name="Miyashita H."/>
            <person name="Tsuchiya T."/>
            <person name="Sasamoto S."/>
            <person name="Watanabe A."/>
            <person name="Kawashima K."/>
            <person name="Kishida Y."/>
            <person name="Kiyokawa C."/>
            <person name="Kohara M."/>
            <person name="Matsumoto M."/>
            <person name="Matsuno A."/>
            <person name="Nakazaki N."/>
            <person name="Shimpo S."/>
            <person name="Takeuchi C."/>
            <person name="Yamada M."/>
            <person name="Tabata S."/>
        </authorList>
    </citation>
    <scope>NUCLEOTIDE SEQUENCE [LARGE SCALE GENOMIC DNA]</scope>
    <source>
        <strain evidence="9">ATCC 29082 / PCC 7421</strain>
    </source>
</reference>
<reference evidence="8 9" key="2">
    <citation type="journal article" date="2003" name="DNA Res.">
        <title>Complete genome structure of Gloeobacter violaceus PCC 7421, a cyanobacterium that lacks thylakoids (supplement).</title>
        <authorList>
            <person name="Nakamura Y."/>
            <person name="Kaneko T."/>
            <person name="Sato S."/>
            <person name="Mimuro M."/>
            <person name="Miyashita H."/>
            <person name="Tsuchiya T."/>
            <person name="Sasamoto S."/>
            <person name="Watanabe A."/>
            <person name="Kawashima K."/>
            <person name="Kishida Y."/>
            <person name="Kiyokawa C."/>
            <person name="Kohara M."/>
            <person name="Matsumoto M."/>
            <person name="Matsuno A."/>
            <person name="Nakazaki N."/>
            <person name="Shimpo S."/>
            <person name="Takeuchi C."/>
            <person name="Yamada M."/>
            <person name="Tabata S."/>
        </authorList>
    </citation>
    <scope>NUCLEOTIDE SEQUENCE [LARGE SCALE GENOMIC DNA]</scope>
    <source>
        <strain evidence="9">ATCC 29082 / PCC 7421</strain>
    </source>
</reference>
<dbReference type="SFLD" id="SFLDG01123">
    <property type="entry name" value="methyltransferase_(Class_B)"/>
    <property type="match status" value="1"/>
</dbReference>
<dbReference type="Proteomes" id="UP000000557">
    <property type="component" value="Chromosome"/>
</dbReference>
<keyword evidence="5" id="KW-0411">Iron-sulfur</keyword>
<evidence type="ECO:0000256" key="2">
    <source>
        <dbReference type="ARBA" id="ARBA00022691"/>
    </source>
</evidence>
<dbReference type="InterPro" id="IPR023404">
    <property type="entry name" value="rSAM_horseshoe"/>
</dbReference>
<dbReference type="SMART" id="SM00729">
    <property type="entry name" value="Elp3"/>
    <property type="match status" value="1"/>
</dbReference>
<dbReference type="SFLD" id="SFLDG01082">
    <property type="entry name" value="B12-binding_domain_containing"/>
    <property type="match status" value="1"/>
</dbReference>
<dbReference type="OrthoDB" id="9801424at2"/>
<dbReference type="EMBL" id="BA000045">
    <property type="protein sequence ID" value="BAC88750.1"/>
    <property type="molecule type" value="Genomic_DNA"/>
</dbReference>
<dbReference type="AlphaFoldDB" id="Q7NMF7"/>
<dbReference type="GO" id="GO:0003824">
    <property type="term" value="F:catalytic activity"/>
    <property type="evidence" value="ECO:0007669"/>
    <property type="project" value="InterPro"/>
</dbReference>
<dbReference type="STRING" id="251221.gene:10758286"/>
<accession>Q7NMF7</accession>
<evidence type="ECO:0000313" key="9">
    <source>
        <dbReference type="Proteomes" id="UP000000557"/>
    </source>
</evidence>
<dbReference type="SFLD" id="SFLDF00303">
    <property type="entry name" value="hopanoid_C2-methyltransferase"/>
    <property type="match status" value="1"/>
</dbReference>
<dbReference type="InterPro" id="IPR034466">
    <property type="entry name" value="Methyltransferase_Class_B"/>
</dbReference>
<keyword evidence="9" id="KW-1185">Reference proteome</keyword>
<dbReference type="InterPro" id="IPR006638">
    <property type="entry name" value="Elp3/MiaA/NifB-like_rSAM"/>
</dbReference>
<dbReference type="PhylomeDB" id="Q7NMF7"/>
<dbReference type="SFLD" id="SFLDS00029">
    <property type="entry name" value="Radical_SAM"/>
    <property type="match status" value="1"/>
</dbReference>
<evidence type="ECO:0000313" key="8">
    <source>
        <dbReference type="EMBL" id="BAC88750.1"/>
    </source>
</evidence>